<keyword evidence="1" id="KW-0812">Transmembrane</keyword>
<proteinExistence type="predicted"/>
<gene>
    <name evidence="2" type="ORF">AKJ43_01825</name>
</gene>
<keyword evidence="1" id="KW-1133">Transmembrane helix</keyword>
<evidence type="ECO:0000313" key="3">
    <source>
        <dbReference type="Proteomes" id="UP000070400"/>
    </source>
</evidence>
<evidence type="ECO:0008006" key="4">
    <source>
        <dbReference type="Google" id="ProtNLM"/>
    </source>
</evidence>
<accession>A0A133V7K4</accession>
<comment type="caution">
    <text evidence="2">The sequence shown here is derived from an EMBL/GenBank/DDBJ whole genome shotgun (WGS) entry which is preliminary data.</text>
</comment>
<organism evidence="2 3">
    <name type="scientific">candidate division MSBL1 archaeon SCGC-AAA261D19</name>
    <dbReference type="NCBI Taxonomy" id="1698273"/>
    <lineage>
        <taxon>Archaea</taxon>
        <taxon>Methanobacteriati</taxon>
        <taxon>Methanobacteriota</taxon>
        <taxon>candidate division MSBL1</taxon>
    </lineage>
</organism>
<protein>
    <recommendedName>
        <fullName evidence="4">Carboxypeptidase regulatory-like domain-containing protein</fullName>
    </recommendedName>
</protein>
<name>A0A133V7K4_9EURY</name>
<keyword evidence="1" id="KW-0472">Membrane</keyword>
<evidence type="ECO:0000313" key="2">
    <source>
        <dbReference type="EMBL" id="KXB02404.1"/>
    </source>
</evidence>
<reference evidence="2 3" key="1">
    <citation type="journal article" date="2016" name="Sci. Rep.">
        <title>Metabolic traits of an uncultured archaeal lineage -MSBL1- from brine pools of the Red Sea.</title>
        <authorList>
            <person name="Mwirichia R."/>
            <person name="Alam I."/>
            <person name="Rashid M."/>
            <person name="Vinu M."/>
            <person name="Ba-Alawi W."/>
            <person name="Anthony Kamau A."/>
            <person name="Kamanda Ngugi D."/>
            <person name="Goker M."/>
            <person name="Klenk H.P."/>
            <person name="Bajic V."/>
            <person name="Stingl U."/>
        </authorList>
    </citation>
    <scope>NUCLEOTIDE SEQUENCE [LARGE SCALE GENOMIC DNA]</scope>
    <source>
        <strain evidence="2">SCGC-AAA261D19</strain>
    </source>
</reference>
<sequence>MGIPIKLVMALVIGVMSMGILMQFVETAGRTVLKDMRVTFDTSGNRLTVNVQKAQSREPLRGATIKVEYPGGTLAQTLNESSNSYTFSVPVDSTAIANVRVTHHGYIPWKGEVALSP</sequence>
<evidence type="ECO:0000256" key="1">
    <source>
        <dbReference type="SAM" id="Phobius"/>
    </source>
</evidence>
<dbReference type="AlphaFoldDB" id="A0A133V7K4"/>
<dbReference type="Proteomes" id="UP000070400">
    <property type="component" value="Unassembled WGS sequence"/>
</dbReference>
<keyword evidence="3" id="KW-1185">Reference proteome</keyword>
<feature type="transmembrane region" description="Helical" evidence="1">
    <location>
        <begin position="7"/>
        <end position="25"/>
    </location>
</feature>
<dbReference type="EMBL" id="LHXX01000016">
    <property type="protein sequence ID" value="KXB02404.1"/>
    <property type="molecule type" value="Genomic_DNA"/>
</dbReference>